<dbReference type="SUPFAM" id="SSF51412">
    <property type="entry name" value="Inosine monophosphate dehydrogenase (IMPDH)"/>
    <property type="match status" value="1"/>
</dbReference>
<dbReference type="InterPro" id="IPR004136">
    <property type="entry name" value="NMO"/>
</dbReference>
<evidence type="ECO:0000313" key="5">
    <source>
        <dbReference type="Proteomes" id="UP001523219"/>
    </source>
</evidence>
<gene>
    <name evidence="4" type="ORF">NGF19_27860</name>
</gene>
<reference evidence="4 5" key="1">
    <citation type="submission" date="2022-05" db="EMBL/GenBank/DDBJ databases">
        <title>Streptomyces sp. nov. RY43-2 isolated from soil of a peat swamp forest.</title>
        <authorList>
            <person name="Kanchanasin P."/>
            <person name="Tanasupawat S."/>
            <person name="Phongsopitanun W."/>
        </authorList>
    </citation>
    <scope>NUCLEOTIDE SEQUENCE [LARGE SCALE GENOMIC DNA]</scope>
    <source>
        <strain evidence="4 5">RY43-2</strain>
    </source>
</reference>
<dbReference type="PANTHER" id="PTHR32332">
    <property type="entry name" value="2-NITROPROPANE DIOXYGENASE"/>
    <property type="match status" value="1"/>
</dbReference>
<organism evidence="4 5">
    <name type="scientific">Streptomyces macrolidinus</name>
    <dbReference type="NCBI Taxonomy" id="2952607"/>
    <lineage>
        <taxon>Bacteria</taxon>
        <taxon>Bacillati</taxon>
        <taxon>Actinomycetota</taxon>
        <taxon>Actinomycetes</taxon>
        <taxon>Kitasatosporales</taxon>
        <taxon>Streptomycetaceae</taxon>
        <taxon>Streptomyces</taxon>
    </lineage>
</organism>
<dbReference type="RefSeq" id="WP_252428336.1">
    <property type="nucleotide sequence ID" value="NZ_JAMWMR010000038.1"/>
</dbReference>
<evidence type="ECO:0000256" key="1">
    <source>
        <dbReference type="ARBA" id="ARBA00022630"/>
    </source>
</evidence>
<keyword evidence="5" id="KW-1185">Reference proteome</keyword>
<dbReference type="PANTHER" id="PTHR32332:SF20">
    <property type="entry name" value="2-NITROPROPANE DIOXYGENASE-LIKE PROTEIN"/>
    <property type="match status" value="1"/>
</dbReference>
<evidence type="ECO:0000256" key="2">
    <source>
        <dbReference type="ARBA" id="ARBA00022643"/>
    </source>
</evidence>
<sequence>MGVLTTAVCTQLGIEHPVVQAPIGSAATPELAAAVSAAGGLGSLALTWTSPPAARTVIRRVRELTDRPFAVNLVLDFEVGELLRLCLDERVPVISTFWGDPTPVVPQVHASGALHLHTVGSVDEADTALAAGVDGIVAQGWEAGGHVRGKVSTMALVPAVVDRAGPVPVLAAGGIADGRGLAAALALGAQGAWMGTRFLAAREAASHRVYREALLGSAAQDASYTRCFDGGWPHAPHRALRNSTMADWEAAGSPSAPDRPGEGTVLATDGAGGVHHRYDDTVPLAGMSGDLEALALYAGQSVGLVNDVAGAAEIVTDVVAQAHRLVRAPDGRYRQRGGAS</sequence>
<proteinExistence type="predicted"/>
<dbReference type="GO" id="GO:0004497">
    <property type="term" value="F:monooxygenase activity"/>
    <property type="evidence" value="ECO:0007669"/>
    <property type="project" value="UniProtKB-KW"/>
</dbReference>
<name>A0ABT0ZLU7_9ACTN</name>
<dbReference type="Proteomes" id="UP001523219">
    <property type="component" value="Unassembled WGS sequence"/>
</dbReference>
<keyword evidence="2" id="KW-0288">FMN</keyword>
<keyword evidence="3" id="KW-0560">Oxidoreductase</keyword>
<dbReference type="InterPro" id="IPR013785">
    <property type="entry name" value="Aldolase_TIM"/>
</dbReference>
<accession>A0ABT0ZLU7</accession>
<dbReference type="EMBL" id="JAMWMR010000038">
    <property type="protein sequence ID" value="MCN9244551.1"/>
    <property type="molecule type" value="Genomic_DNA"/>
</dbReference>
<keyword evidence="1" id="KW-0285">Flavoprotein</keyword>
<dbReference type="Gene3D" id="3.20.20.70">
    <property type="entry name" value="Aldolase class I"/>
    <property type="match status" value="1"/>
</dbReference>
<dbReference type="Pfam" id="PF03060">
    <property type="entry name" value="NMO"/>
    <property type="match status" value="2"/>
</dbReference>
<protein>
    <submittedName>
        <fullName evidence="4">Nitronate monooxygenase</fullName>
    </submittedName>
</protein>
<evidence type="ECO:0000313" key="4">
    <source>
        <dbReference type="EMBL" id="MCN9244551.1"/>
    </source>
</evidence>
<evidence type="ECO:0000256" key="3">
    <source>
        <dbReference type="ARBA" id="ARBA00023002"/>
    </source>
</evidence>
<dbReference type="CDD" id="cd04730">
    <property type="entry name" value="NPD_like"/>
    <property type="match status" value="1"/>
</dbReference>
<comment type="caution">
    <text evidence="4">The sequence shown here is derived from an EMBL/GenBank/DDBJ whole genome shotgun (WGS) entry which is preliminary data.</text>
</comment>
<keyword evidence="4" id="KW-0503">Monooxygenase</keyword>